<evidence type="ECO:0000313" key="1">
    <source>
        <dbReference type="EMBL" id="MDR6786635.1"/>
    </source>
</evidence>
<gene>
    <name evidence="1" type="ORF">J2X78_005230</name>
</gene>
<sequence length="195" mass="22283">MNFYLIRNRKAPWGDYGNILLYGFISKESDQINIERIGPFLPAAYSYNKYIAVVDSVKQALEKYELKGLNLSKGKKKKIIPLDWQDWAIAEPIPHKPKSGEPEDFILKGKHDELLANEMDEIWIISPTDTAKGVIDKAKKVPDEYNHITLDLTSWNGNDVFRTPQLGHIFCTENFKVAVEHTPDSHLTFVPIISV</sequence>
<reference evidence="1" key="1">
    <citation type="submission" date="2023-07" db="EMBL/GenBank/DDBJ databases">
        <title>Sorghum-associated microbial communities from plants grown in Nebraska, USA.</title>
        <authorList>
            <person name="Schachtman D."/>
        </authorList>
    </citation>
    <scope>NUCLEOTIDE SEQUENCE</scope>
    <source>
        <strain evidence="1">2697</strain>
    </source>
</reference>
<organism evidence="1 2">
    <name type="scientific">Pedobacter africanus</name>
    <dbReference type="NCBI Taxonomy" id="151894"/>
    <lineage>
        <taxon>Bacteria</taxon>
        <taxon>Pseudomonadati</taxon>
        <taxon>Bacteroidota</taxon>
        <taxon>Sphingobacteriia</taxon>
        <taxon>Sphingobacteriales</taxon>
        <taxon>Sphingobacteriaceae</taxon>
        <taxon>Pedobacter</taxon>
    </lineage>
</organism>
<name>A0ACC6L5C4_9SPHI</name>
<dbReference type="EMBL" id="JAVDTF010000007">
    <property type="protein sequence ID" value="MDR6786635.1"/>
    <property type="molecule type" value="Genomic_DNA"/>
</dbReference>
<comment type="caution">
    <text evidence="1">The sequence shown here is derived from an EMBL/GenBank/DDBJ whole genome shotgun (WGS) entry which is preliminary data.</text>
</comment>
<accession>A0ACC6L5C4</accession>
<evidence type="ECO:0000313" key="2">
    <source>
        <dbReference type="Proteomes" id="UP001246858"/>
    </source>
</evidence>
<dbReference type="Proteomes" id="UP001246858">
    <property type="component" value="Unassembled WGS sequence"/>
</dbReference>
<protein>
    <submittedName>
        <fullName evidence="1">Uncharacterized protein</fullName>
    </submittedName>
</protein>
<keyword evidence="2" id="KW-1185">Reference proteome</keyword>
<proteinExistence type="predicted"/>